<evidence type="ECO:0000313" key="3">
    <source>
        <dbReference type="Proteomes" id="UP000236291"/>
    </source>
</evidence>
<dbReference type="AlphaFoldDB" id="A0A2K3NI94"/>
<name>A0A2K3NI94_TRIPR</name>
<reference evidence="2 3" key="1">
    <citation type="journal article" date="2014" name="Am. J. Bot.">
        <title>Genome assembly and annotation for red clover (Trifolium pratense; Fabaceae).</title>
        <authorList>
            <person name="Istvanek J."/>
            <person name="Jaros M."/>
            <person name="Krenek A."/>
            <person name="Repkova J."/>
        </authorList>
    </citation>
    <scope>NUCLEOTIDE SEQUENCE [LARGE SCALE GENOMIC DNA]</scope>
    <source>
        <strain evidence="3">cv. Tatra</strain>
        <tissue evidence="2">Young leaves</tissue>
    </source>
</reference>
<feature type="region of interest" description="Disordered" evidence="1">
    <location>
        <begin position="1"/>
        <end position="34"/>
    </location>
</feature>
<evidence type="ECO:0000256" key="1">
    <source>
        <dbReference type="SAM" id="MobiDB-lite"/>
    </source>
</evidence>
<dbReference type="Proteomes" id="UP000236291">
    <property type="component" value="Unassembled WGS sequence"/>
</dbReference>
<protein>
    <recommendedName>
        <fullName evidence="4">DUF4283 domain-containing protein</fullName>
    </recommendedName>
</protein>
<comment type="caution">
    <text evidence="2">The sequence shown here is derived from an EMBL/GenBank/DDBJ whole genome shotgun (WGS) entry which is preliminary data.</text>
</comment>
<evidence type="ECO:0000313" key="2">
    <source>
        <dbReference type="EMBL" id="PNY02764.1"/>
    </source>
</evidence>
<dbReference type="EMBL" id="ASHM01021773">
    <property type="protein sequence ID" value="PNY02764.1"/>
    <property type="molecule type" value="Genomic_DNA"/>
</dbReference>
<proteinExistence type="predicted"/>
<gene>
    <name evidence="2" type="ORF">L195_g026083</name>
</gene>
<dbReference type="PANTHER" id="PTHR34427">
    <property type="entry name" value="DUF4283 DOMAIN PROTEIN"/>
    <property type="match status" value="1"/>
</dbReference>
<dbReference type="PANTHER" id="PTHR34427:SF5">
    <property type="entry name" value="DUF4283 DOMAIN-CONTAINING PROTEIN"/>
    <property type="match status" value="1"/>
</dbReference>
<sequence>MRGRERGGSPRAYLGWPRRSPSPAKRQTRGRGSMPGCQIWGGMGKIGLSAIAAEVDRILPTHIVHSLTGITVTSFSCVITIVPIGPGLVTAKSLSAGVDGTVLLLQCDRITTSTMIVGDDRRTSTSRDHVDNPCVIGESNLPEGVKVGDVMVKLGGSQKRVQHHSQQLMTSTRKMSMDDVVEPNHNVLLRNYKSTADDVKWARSGLVATVKGGEAVPVIQNRIEDAGFNDLVIISMGADTIFVQSEAEVEAVTIMDNAKEFFKLLFSNWVKWEPGVVPFRRGAWVHLYGIPLQAWNEFFFGFALLTLEATPDLEIIKKVEKVLVDGLLVEIRIIEEWGYALGEDACLFKDDNAFEASHYDIKAKNGDQEASHLK</sequence>
<evidence type="ECO:0008006" key="4">
    <source>
        <dbReference type="Google" id="ProtNLM"/>
    </source>
</evidence>
<accession>A0A2K3NI94</accession>
<reference evidence="2 3" key="2">
    <citation type="journal article" date="2017" name="Front. Plant Sci.">
        <title>Gene Classification and Mining of Molecular Markers Useful in Red Clover (Trifolium pratense) Breeding.</title>
        <authorList>
            <person name="Istvanek J."/>
            <person name="Dluhosova J."/>
            <person name="Dluhos P."/>
            <person name="Patkova L."/>
            <person name="Nedelnik J."/>
            <person name="Repkova J."/>
        </authorList>
    </citation>
    <scope>NUCLEOTIDE SEQUENCE [LARGE SCALE GENOMIC DNA]</scope>
    <source>
        <strain evidence="3">cv. Tatra</strain>
        <tissue evidence="2">Young leaves</tissue>
    </source>
</reference>
<organism evidence="2 3">
    <name type="scientific">Trifolium pratense</name>
    <name type="common">Red clover</name>
    <dbReference type="NCBI Taxonomy" id="57577"/>
    <lineage>
        <taxon>Eukaryota</taxon>
        <taxon>Viridiplantae</taxon>
        <taxon>Streptophyta</taxon>
        <taxon>Embryophyta</taxon>
        <taxon>Tracheophyta</taxon>
        <taxon>Spermatophyta</taxon>
        <taxon>Magnoliopsida</taxon>
        <taxon>eudicotyledons</taxon>
        <taxon>Gunneridae</taxon>
        <taxon>Pentapetalae</taxon>
        <taxon>rosids</taxon>
        <taxon>fabids</taxon>
        <taxon>Fabales</taxon>
        <taxon>Fabaceae</taxon>
        <taxon>Papilionoideae</taxon>
        <taxon>50 kb inversion clade</taxon>
        <taxon>NPAAA clade</taxon>
        <taxon>Hologalegina</taxon>
        <taxon>IRL clade</taxon>
        <taxon>Trifolieae</taxon>
        <taxon>Trifolium</taxon>
    </lineage>
</organism>